<reference evidence="2" key="1">
    <citation type="submission" date="2025-08" db="UniProtKB">
        <authorList>
            <consortium name="Ensembl"/>
        </authorList>
    </citation>
    <scope>IDENTIFICATION</scope>
</reference>
<dbReference type="Proteomes" id="UP000472270">
    <property type="component" value="Unassembled WGS sequence"/>
</dbReference>
<dbReference type="Gene3D" id="4.10.81.20">
    <property type="entry name" value="KCNMB2, ball/chain domain"/>
    <property type="match status" value="1"/>
</dbReference>
<evidence type="ECO:0000313" key="3">
    <source>
        <dbReference type="Proteomes" id="UP000472270"/>
    </source>
</evidence>
<keyword evidence="3" id="KW-1185">Reference proteome</keyword>
<name>A0A673N3K4_9TELE</name>
<proteinExistence type="predicted"/>
<dbReference type="AlphaFoldDB" id="A0A673N3K4"/>
<accession>A0A673N3K4</accession>
<sequence>TELWYNGKCRSSNRFQDVYFSICDLKDKKRTETALKAGEDRAILLALYLQSCSACTYYVLIIAIAITV</sequence>
<organism evidence="2 3">
    <name type="scientific">Sinocyclocheilus rhinocerous</name>
    <dbReference type="NCBI Taxonomy" id="307959"/>
    <lineage>
        <taxon>Eukaryota</taxon>
        <taxon>Metazoa</taxon>
        <taxon>Chordata</taxon>
        <taxon>Craniata</taxon>
        <taxon>Vertebrata</taxon>
        <taxon>Euteleostomi</taxon>
        <taxon>Actinopterygii</taxon>
        <taxon>Neopterygii</taxon>
        <taxon>Teleostei</taxon>
        <taxon>Ostariophysi</taxon>
        <taxon>Cypriniformes</taxon>
        <taxon>Cyprinidae</taxon>
        <taxon>Cyprininae</taxon>
        <taxon>Sinocyclocheilus</taxon>
    </lineage>
</organism>
<reference evidence="2" key="2">
    <citation type="submission" date="2025-09" db="UniProtKB">
        <authorList>
            <consortium name="Ensembl"/>
        </authorList>
    </citation>
    <scope>IDENTIFICATION</scope>
</reference>
<evidence type="ECO:0000256" key="1">
    <source>
        <dbReference type="SAM" id="Phobius"/>
    </source>
</evidence>
<protein>
    <submittedName>
        <fullName evidence="2">Uncharacterized protein</fullName>
    </submittedName>
</protein>
<feature type="transmembrane region" description="Helical" evidence="1">
    <location>
        <begin position="42"/>
        <end position="66"/>
    </location>
</feature>
<keyword evidence="1" id="KW-1133">Transmembrane helix</keyword>
<dbReference type="Ensembl" id="ENSSRHT00000100078.1">
    <property type="protein sequence ID" value="ENSSRHP00000097426.1"/>
    <property type="gene ID" value="ENSSRHG00000047857.1"/>
</dbReference>
<keyword evidence="1" id="KW-0812">Transmembrane</keyword>
<keyword evidence="1" id="KW-0472">Membrane</keyword>
<dbReference type="InterPro" id="IPR037096">
    <property type="entry name" value="KCNMB2_ball/chain_dom_sf"/>
</dbReference>
<evidence type="ECO:0000313" key="2">
    <source>
        <dbReference type="Ensembl" id="ENSSRHP00000097426.1"/>
    </source>
</evidence>